<evidence type="ECO:0000313" key="2">
    <source>
        <dbReference type="Proteomes" id="UP000075683"/>
    </source>
</evidence>
<protein>
    <submittedName>
        <fullName evidence="1">Uncharacterized protein</fullName>
    </submittedName>
</protein>
<sequence>MIFCSFLPKKRGPESGAAFLRKDAPRTVRDPLRISRNSYRFRFPKVVPRAKYRLFRSPGPHKL</sequence>
<dbReference type="AlphaFoldDB" id="A0A150MEM8"/>
<accession>A0A150MEM8</accession>
<name>A0A150MEM8_9BACI</name>
<dbReference type="STRING" id="301148.B4135_1215"/>
<dbReference type="EMBL" id="LQYT01000009">
    <property type="protein sequence ID" value="KYD22732.1"/>
    <property type="molecule type" value="Genomic_DNA"/>
</dbReference>
<evidence type="ECO:0000313" key="1">
    <source>
        <dbReference type="EMBL" id="KYD22732.1"/>
    </source>
</evidence>
<gene>
    <name evidence="1" type="ORF">B4135_1215</name>
</gene>
<comment type="caution">
    <text evidence="1">The sequence shown here is derived from an EMBL/GenBank/DDBJ whole genome shotgun (WGS) entry which is preliminary data.</text>
</comment>
<dbReference type="Proteomes" id="UP000075683">
    <property type="component" value="Unassembled WGS sequence"/>
</dbReference>
<organism evidence="1 2">
    <name type="scientific">Caldibacillus debilis</name>
    <dbReference type="NCBI Taxonomy" id="301148"/>
    <lineage>
        <taxon>Bacteria</taxon>
        <taxon>Bacillati</taxon>
        <taxon>Bacillota</taxon>
        <taxon>Bacilli</taxon>
        <taxon>Bacillales</taxon>
        <taxon>Bacillaceae</taxon>
        <taxon>Caldibacillus</taxon>
    </lineage>
</organism>
<proteinExistence type="predicted"/>
<reference evidence="1 2" key="1">
    <citation type="submission" date="2016-01" db="EMBL/GenBank/DDBJ databases">
        <title>Draft Genome Sequences of Seven Thermophilic Sporeformers Isolated from Foods.</title>
        <authorList>
            <person name="Berendsen E.M."/>
            <person name="Wells-Bennik M.H."/>
            <person name="Krawcyk A.O."/>
            <person name="De Jong A."/>
            <person name="Holsappel S."/>
            <person name="Eijlander R.T."/>
            <person name="Kuipers O.P."/>
        </authorList>
    </citation>
    <scope>NUCLEOTIDE SEQUENCE [LARGE SCALE GENOMIC DNA]</scope>
    <source>
        <strain evidence="1 2">B4135</strain>
    </source>
</reference>